<organism evidence="2 3">
    <name type="scientific">Kordiimonas lipolytica</name>
    <dbReference type="NCBI Taxonomy" id="1662421"/>
    <lineage>
        <taxon>Bacteria</taxon>
        <taxon>Pseudomonadati</taxon>
        <taxon>Pseudomonadota</taxon>
        <taxon>Alphaproteobacteria</taxon>
        <taxon>Kordiimonadales</taxon>
        <taxon>Kordiimonadaceae</taxon>
        <taxon>Kordiimonas</taxon>
    </lineage>
</organism>
<keyword evidence="3" id="KW-1185">Reference proteome</keyword>
<evidence type="ECO:0000313" key="3">
    <source>
        <dbReference type="Proteomes" id="UP001595776"/>
    </source>
</evidence>
<comment type="caution">
    <text evidence="2">The sequence shown here is derived from an EMBL/GenBank/DDBJ whole genome shotgun (WGS) entry which is preliminary data.</text>
</comment>
<protein>
    <submittedName>
        <fullName evidence="2">Glyoxalase superfamily protein</fullName>
    </submittedName>
</protein>
<dbReference type="InterPro" id="IPR045517">
    <property type="entry name" value="Glyoxalase_8"/>
</dbReference>
<accession>A0ABV8U500</accession>
<dbReference type="RefSeq" id="WP_068150512.1">
    <property type="nucleotide sequence ID" value="NZ_JBHSCR010000001.1"/>
</dbReference>
<feature type="domain" description="Glyoxalase-related protein" evidence="1">
    <location>
        <begin position="5"/>
        <end position="142"/>
    </location>
</feature>
<gene>
    <name evidence="2" type="ORF">ACFO5Q_00305</name>
</gene>
<name>A0ABV8U500_9PROT</name>
<proteinExistence type="predicted"/>
<evidence type="ECO:0000259" key="1">
    <source>
        <dbReference type="Pfam" id="PF20066"/>
    </source>
</evidence>
<evidence type="ECO:0000313" key="2">
    <source>
        <dbReference type="EMBL" id="MFC4346284.1"/>
    </source>
</evidence>
<reference evidence="3" key="1">
    <citation type="journal article" date="2019" name="Int. J. Syst. Evol. Microbiol.">
        <title>The Global Catalogue of Microorganisms (GCM) 10K type strain sequencing project: providing services to taxonomists for standard genome sequencing and annotation.</title>
        <authorList>
            <consortium name="The Broad Institute Genomics Platform"/>
            <consortium name="The Broad Institute Genome Sequencing Center for Infectious Disease"/>
            <person name="Wu L."/>
            <person name="Ma J."/>
        </authorList>
    </citation>
    <scope>NUCLEOTIDE SEQUENCE [LARGE SCALE GENOMIC DNA]</scope>
    <source>
        <strain evidence="3">CGMCC 1.15304</strain>
    </source>
</reference>
<dbReference type="Pfam" id="PF20066">
    <property type="entry name" value="Glyoxalase_8"/>
    <property type="match status" value="1"/>
</dbReference>
<dbReference type="Proteomes" id="UP001595776">
    <property type="component" value="Unassembled WGS sequence"/>
</dbReference>
<sequence length="151" mass="16925">MTDLITQMKGRAKRLRSYLSDLGHTLSHAQSLEAISKEEGCRDWNTLSAQLRQQESTQANRPPIHVGDRTTGIYRGSAFEGTVLTLERTDGSSKQLCPVWRIKIHFDAPVAIGTNTQLNHTRQRVRAMINREGKSVNLKGVPDGFMQIDLP</sequence>
<dbReference type="EMBL" id="JBHSCR010000001">
    <property type="protein sequence ID" value="MFC4346284.1"/>
    <property type="molecule type" value="Genomic_DNA"/>
</dbReference>